<organism evidence="3 4">
    <name type="scientific">Elizabethkingia meningoseptica</name>
    <name type="common">Chryseobacterium meningosepticum</name>
    <dbReference type="NCBI Taxonomy" id="238"/>
    <lineage>
        <taxon>Bacteria</taxon>
        <taxon>Pseudomonadati</taxon>
        <taxon>Bacteroidota</taxon>
        <taxon>Flavobacteriia</taxon>
        <taxon>Flavobacteriales</taxon>
        <taxon>Weeksellaceae</taxon>
        <taxon>Elizabethkingia</taxon>
    </lineage>
</organism>
<accession>A0A1V3U0I3</accession>
<dbReference type="EMBL" id="MPOG01000008">
    <property type="protein sequence ID" value="OOH96009.1"/>
    <property type="molecule type" value="Genomic_DNA"/>
</dbReference>
<keyword evidence="2" id="KW-0732">Signal</keyword>
<proteinExistence type="predicted"/>
<dbReference type="Proteomes" id="UP000188947">
    <property type="component" value="Unassembled WGS sequence"/>
</dbReference>
<keyword evidence="4" id="KW-1185">Reference proteome</keyword>
<evidence type="ECO:0000313" key="3">
    <source>
        <dbReference type="EMBL" id="OOH96009.1"/>
    </source>
</evidence>
<reference evidence="3 4" key="1">
    <citation type="submission" date="2016-11" db="EMBL/GenBank/DDBJ databases">
        <title>Genome sequence and comparative genomic analysis of clinical strain Elizabethkingia meningoseptica 61421 PRCM.</title>
        <authorList>
            <person name="Wang M."/>
            <person name="Hu S."/>
            <person name="Cao L."/>
            <person name="Jiang T."/>
            <person name="Zhou Y."/>
            <person name="Ming D."/>
        </authorList>
    </citation>
    <scope>NUCLEOTIDE SEQUENCE [LARGE SCALE GENOMIC DNA]</scope>
    <source>
        <strain evidence="3 4">61421 PRCM</strain>
    </source>
</reference>
<evidence type="ECO:0000313" key="4">
    <source>
        <dbReference type="Proteomes" id="UP000188947"/>
    </source>
</evidence>
<dbReference type="OrthoDB" id="1452277at2"/>
<protein>
    <submittedName>
        <fullName evidence="3">Uncharacterized protein</fullName>
    </submittedName>
</protein>
<evidence type="ECO:0000256" key="1">
    <source>
        <dbReference type="SAM" id="MobiDB-lite"/>
    </source>
</evidence>
<sequence length="187" mass="20865">MKRFILSFTVITSAFVYLIHAQANPFPKTTWKIENINTDGSIVLKKAKHINLPAEQPKFHYIQFEQDSKYQTGTSCFQMNANYHVDDEAVRIELTEGVAGMSSDCKEPKNIHGTYTFQITDDQIKLQPVPVENNEEPYDTTRPAEGAEASDPGEAVDAAVDAATMATKAIEKDAQKKGKKLIKKAKK</sequence>
<name>A0A1V3U0I3_ELIME</name>
<evidence type="ECO:0000256" key="2">
    <source>
        <dbReference type="SAM" id="SignalP"/>
    </source>
</evidence>
<comment type="caution">
    <text evidence="3">The sequence shown here is derived from an EMBL/GenBank/DDBJ whole genome shotgun (WGS) entry which is preliminary data.</text>
</comment>
<feature type="region of interest" description="Disordered" evidence="1">
    <location>
        <begin position="128"/>
        <end position="153"/>
    </location>
</feature>
<dbReference type="eggNOG" id="ENOG502ZZK6">
    <property type="taxonomic scope" value="Bacteria"/>
</dbReference>
<feature type="signal peptide" evidence="2">
    <location>
        <begin position="1"/>
        <end position="23"/>
    </location>
</feature>
<dbReference type="AlphaFoldDB" id="A0A1V3U0I3"/>
<dbReference type="RefSeq" id="WP_069214650.1">
    <property type="nucleotide sequence ID" value="NZ_CP016378.1"/>
</dbReference>
<gene>
    <name evidence="3" type="ORF">BMF97_06520</name>
</gene>
<feature type="chain" id="PRO_5010713132" evidence="2">
    <location>
        <begin position="24"/>
        <end position="187"/>
    </location>
</feature>